<dbReference type="Pfam" id="PF03099">
    <property type="entry name" value="BPL_LplA_LipB"/>
    <property type="match status" value="1"/>
</dbReference>
<dbReference type="Pfam" id="PF02237">
    <property type="entry name" value="BPL_C"/>
    <property type="match status" value="1"/>
</dbReference>
<dbReference type="InterPro" id="IPR045864">
    <property type="entry name" value="aa-tRNA-synth_II/BPL/LPL"/>
</dbReference>
<dbReference type="InterPro" id="IPR004143">
    <property type="entry name" value="BPL_LPL_catalytic"/>
</dbReference>
<evidence type="ECO:0000313" key="6">
    <source>
        <dbReference type="Proteomes" id="UP000550729"/>
    </source>
</evidence>
<proteinExistence type="predicted"/>
<protein>
    <recommendedName>
        <fullName evidence="3">biotin--[biotin carboxyl-carrier protein] ligase</fullName>
        <ecNumber evidence="3">6.3.4.15</ecNumber>
    </recommendedName>
</protein>
<name>A0A848KY38_9ACTN</name>
<dbReference type="Proteomes" id="UP000550729">
    <property type="component" value="Unassembled WGS sequence"/>
</dbReference>
<sequence length="276" mass="28428">MTDSSAAHLQTQLTDRMRGSRWSRIEVVESIGSTNADLVARASGDPAAVAGHVLIALEQTAGRGRHTRAWESPAGAQLAMSVAVGVPRPTAALGWLSLLAGIAVSAAIEEVCEPLRQTPGQVNLKWPNDVLIDDRKVAGILAEFVAAGAGDGQAAGSGTAVIGLGINTAMTEEQFPVPTATSLSVAAGQSVDHADLAVAVLTSLDDLLTLWPDRLPDIATRYRAQSGTLGSQVKLILPGDKEIVGVAEEIDAAGRIVVNTGSEKVVAAAGDVTHLR</sequence>
<evidence type="ECO:0000256" key="1">
    <source>
        <dbReference type="ARBA" id="ARBA00022598"/>
    </source>
</evidence>
<dbReference type="RefSeq" id="WP_170193632.1">
    <property type="nucleotide sequence ID" value="NZ_JABBNB010000006.1"/>
</dbReference>
<organism evidence="5 6">
    <name type="scientific">Gordonia asplenii</name>
    <dbReference type="NCBI Taxonomy" id="2725283"/>
    <lineage>
        <taxon>Bacteria</taxon>
        <taxon>Bacillati</taxon>
        <taxon>Actinomycetota</taxon>
        <taxon>Actinomycetes</taxon>
        <taxon>Mycobacteriales</taxon>
        <taxon>Gordoniaceae</taxon>
        <taxon>Gordonia</taxon>
    </lineage>
</organism>
<dbReference type="Gene3D" id="2.30.30.100">
    <property type="match status" value="1"/>
</dbReference>
<feature type="domain" description="BPL/LPL catalytic" evidence="4">
    <location>
        <begin position="11"/>
        <end position="212"/>
    </location>
</feature>
<keyword evidence="2" id="KW-0092">Biotin</keyword>
<dbReference type="EC" id="6.3.4.15" evidence="3"/>
<dbReference type="EMBL" id="JABBNB010000006">
    <property type="protein sequence ID" value="NMO01131.1"/>
    <property type="molecule type" value="Genomic_DNA"/>
</dbReference>
<dbReference type="PANTHER" id="PTHR12835">
    <property type="entry name" value="BIOTIN PROTEIN LIGASE"/>
    <property type="match status" value="1"/>
</dbReference>
<dbReference type="PROSITE" id="PS51733">
    <property type="entry name" value="BPL_LPL_CATALYTIC"/>
    <property type="match status" value="1"/>
</dbReference>
<dbReference type="Gene3D" id="3.30.930.10">
    <property type="entry name" value="Bira Bifunctional Protein, Domain 2"/>
    <property type="match status" value="1"/>
</dbReference>
<evidence type="ECO:0000256" key="2">
    <source>
        <dbReference type="ARBA" id="ARBA00023267"/>
    </source>
</evidence>
<dbReference type="CDD" id="cd16442">
    <property type="entry name" value="BPL"/>
    <property type="match status" value="1"/>
</dbReference>
<evidence type="ECO:0000259" key="4">
    <source>
        <dbReference type="PROSITE" id="PS51733"/>
    </source>
</evidence>
<keyword evidence="6" id="KW-1185">Reference proteome</keyword>
<dbReference type="NCBIfam" id="TIGR00121">
    <property type="entry name" value="birA_ligase"/>
    <property type="match status" value="1"/>
</dbReference>
<evidence type="ECO:0000256" key="3">
    <source>
        <dbReference type="ARBA" id="ARBA00024227"/>
    </source>
</evidence>
<dbReference type="SUPFAM" id="SSF55681">
    <property type="entry name" value="Class II aaRS and biotin synthetases"/>
    <property type="match status" value="1"/>
</dbReference>
<keyword evidence="1 5" id="KW-0436">Ligase</keyword>
<dbReference type="GO" id="GO:0005737">
    <property type="term" value="C:cytoplasm"/>
    <property type="evidence" value="ECO:0007669"/>
    <property type="project" value="TreeGrafter"/>
</dbReference>
<dbReference type="InterPro" id="IPR004408">
    <property type="entry name" value="Biotin_CoA_COase_ligase"/>
</dbReference>
<dbReference type="PANTHER" id="PTHR12835:SF5">
    <property type="entry name" value="BIOTIN--PROTEIN LIGASE"/>
    <property type="match status" value="1"/>
</dbReference>
<gene>
    <name evidence="5" type="ORF">HH308_07860</name>
</gene>
<evidence type="ECO:0000313" key="5">
    <source>
        <dbReference type="EMBL" id="NMO01131.1"/>
    </source>
</evidence>
<comment type="caution">
    <text evidence="5">The sequence shown here is derived from an EMBL/GenBank/DDBJ whole genome shotgun (WGS) entry which is preliminary data.</text>
</comment>
<accession>A0A848KY38</accession>
<reference evidence="5 6" key="1">
    <citation type="submission" date="2020-04" db="EMBL/GenBank/DDBJ databases">
        <title>Gordonia sp. nov. TBRC 11910.</title>
        <authorList>
            <person name="Suriyachadkun C."/>
        </authorList>
    </citation>
    <scope>NUCLEOTIDE SEQUENCE [LARGE SCALE GENOMIC DNA]</scope>
    <source>
        <strain evidence="5 6">TBRC 11910</strain>
    </source>
</reference>
<dbReference type="AlphaFoldDB" id="A0A848KY38"/>
<dbReference type="InterPro" id="IPR003142">
    <property type="entry name" value="BPL_C"/>
</dbReference>
<dbReference type="GO" id="GO:0004077">
    <property type="term" value="F:biotin--[biotin carboxyl-carrier protein] ligase activity"/>
    <property type="evidence" value="ECO:0007669"/>
    <property type="project" value="UniProtKB-EC"/>
</dbReference>